<organism evidence="2 3">
    <name type="scientific">Meganyctiphanes norvegica</name>
    <name type="common">Northern krill</name>
    <name type="synonym">Thysanopoda norvegica</name>
    <dbReference type="NCBI Taxonomy" id="48144"/>
    <lineage>
        <taxon>Eukaryota</taxon>
        <taxon>Metazoa</taxon>
        <taxon>Ecdysozoa</taxon>
        <taxon>Arthropoda</taxon>
        <taxon>Crustacea</taxon>
        <taxon>Multicrustacea</taxon>
        <taxon>Malacostraca</taxon>
        <taxon>Eumalacostraca</taxon>
        <taxon>Eucarida</taxon>
        <taxon>Euphausiacea</taxon>
        <taxon>Euphausiidae</taxon>
        <taxon>Meganyctiphanes</taxon>
    </lineage>
</organism>
<evidence type="ECO:0000259" key="1">
    <source>
        <dbReference type="Pfam" id="PF19418"/>
    </source>
</evidence>
<dbReference type="InterPro" id="IPR045838">
    <property type="entry name" value="DEPDC5_CTD"/>
</dbReference>
<dbReference type="PANTHER" id="PTHR13179">
    <property type="entry name" value="DEP DOMAIN CONTAINING PROTEIN 5"/>
    <property type="match status" value="1"/>
</dbReference>
<dbReference type="EMBL" id="CAXKWB010024941">
    <property type="protein sequence ID" value="CAL4126961.1"/>
    <property type="molecule type" value="Genomic_DNA"/>
</dbReference>
<sequence>HLKYHTLFSPLQAYEMILEWICGTGNIVMELLLTWQRKAQTCGLHLFPVPSDPFALPNSYNSDPLRGPILISLDIGCLMDKGSTEPFEQFSSSSRPRRMHLFQESILQRFGFVPYEKDLHGGDHYQFVHVSGNMFAMIHSPGSGGSAAQLTMFNDVITRKRTVSTSTTPVGTDLCDVASPHEEYFH</sequence>
<evidence type="ECO:0000313" key="3">
    <source>
        <dbReference type="Proteomes" id="UP001497623"/>
    </source>
</evidence>
<dbReference type="InterPro" id="IPR027244">
    <property type="entry name" value="IML1"/>
</dbReference>
<comment type="caution">
    <text evidence="2">The sequence shown here is derived from an EMBL/GenBank/DDBJ whole genome shotgun (WGS) entry which is preliminary data.</text>
</comment>
<protein>
    <recommendedName>
        <fullName evidence="1">DEPDC5 C-terminal domain-containing protein</fullName>
    </recommendedName>
</protein>
<feature type="non-terminal residue" evidence="2">
    <location>
        <position position="186"/>
    </location>
</feature>
<dbReference type="PANTHER" id="PTHR13179:SF8">
    <property type="entry name" value="GATOR COMPLEX PROTEIN DEPDC5"/>
    <property type="match status" value="1"/>
</dbReference>
<dbReference type="GO" id="GO:0005096">
    <property type="term" value="F:GTPase activator activity"/>
    <property type="evidence" value="ECO:0007669"/>
    <property type="project" value="InterPro"/>
</dbReference>
<gene>
    <name evidence="2" type="ORF">MNOR_LOCUS25742</name>
</gene>
<dbReference type="GO" id="GO:1904262">
    <property type="term" value="P:negative regulation of TORC1 signaling"/>
    <property type="evidence" value="ECO:0007669"/>
    <property type="project" value="TreeGrafter"/>
</dbReference>
<name>A0AAV2RIY0_MEGNR</name>
<dbReference type="GO" id="GO:0034198">
    <property type="term" value="P:cellular response to amino acid starvation"/>
    <property type="evidence" value="ECO:0007669"/>
    <property type="project" value="TreeGrafter"/>
</dbReference>
<proteinExistence type="predicted"/>
<keyword evidence="3" id="KW-1185">Reference proteome</keyword>
<dbReference type="Proteomes" id="UP001497623">
    <property type="component" value="Unassembled WGS sequence"/>
</dbReference>
<accession>A0AAV2RIY0</accession>
<feature type="domain" description="DEPDC5 C-terminal" evidence="1">
    <location>
        <begin position="1"/>
        <end position="164"/>
    </location>
</feature>
<reference evidence="2 3" key="1">
    <citation type="submission" date="2024-05" db="EMBL/GenBank/DDBJ databases">
        <authorList>
            <person name="Wallberg A."/>
        </authorList>
    </citation>
    <scope>NUCLEOTIDE SEQUENCE [LARGE SCALE GENOMIC DNA]</scope>
</reference>
<dbReference type="GO" id="GO:1990130">
    <property type="term" value="C:GATOR1 complex"/>
    <property type="evidence" value="ECO:0007669"/>
    <property type="project" value="TreeGrafter"/>
</dbReference>
<dbReference type="GO" id="GO:0005765">
    <property type="term" value="C:lysosomal membrane"/>
    <property type="evidence" value="ECO:0007669"/>
    <property type="project" value="TreeGrafter"/>
</dbReference>
<feature type="non-terminal residue" evidence="2">
    <location>
        <position position="1"/>
    </location>
</feature>
<dbReference type="Pfam" id="PF19418">
    <property type="entry name" value="DEPDC5_CTD"/>
    <property type="match status" value="1"/>
</dbReference>
<evidence type="ECO:0000313" key="2">
    <source>
        <dbReference type="EMBL" id="CAL4126961.1"/>
    </source>
</evidence>
<dbReference type="GO" id="GO:0010508">
    <property type="term" value="P:positive regulation of autophagy"/>
    <property type="evidence" value="ECO:0007669"/>
    <property type="project" value="TreeGrafter"/>
</dbReference>
<dbReference type="AlphaFoldDB" id="A0AAV2RIY0"/>